<dbReference type="SUPFAM" id="SSF51182">
    <property type="entry name" value="RmlC-like cupins"/>
    <property type="match status" value="1"/>
</dbReference>
<feature type="binding site" evidence="11">
    <location>
        <position position="95"/>
    </location>
    <ligand>
        <name>Fe cation</name>
        <dbReference type="ChEBI" id="CHEBI:24875"/>
        <note>catalytic</note>
    </ligand>
</feature>
<dbReference type="Gene3D" id="2.60.120.10">
    <property type="entry name" value="Jelly Rolls"/>
    <property type="match status" value="1"/>
</dbReference>
<evidence type="ECO:0000256" key="7">
    <source>
        <dbReference type="ARBA" id="ARBA00023002"/>
    </source>
</evidence>
<evidence type="ECO:0000256" key="1">
    <source>
        <dbReference type="ARBA" id="ARBA00000629"/>
    </source>
</evidence>
<keyword evidence="5 10" id="KW-0883">Thioether bond</keyword>
<dbReference type="FunFam" id="2.60.120.10:FF:000189">
    <property type="entry name" value="Cysteine dioxygenase"/>
    <property type="match status" value="1"/>
</dbReference>
<keyword evidence="4 11" id="KW-0479">Metal-binding</keyword>
<evidence type="ECO:0000256" key="2">
    <source>
        <dbReference type="ARBA" id="ARBA00006622"/>
    </source>
</evidence>
<feature type="binding site" evidence="11">
    <location>
        <position position="93"/>
    </location>
    <ligand>
        <name>Fe cation</name>
        <dbReference type="ChEBI" id="CHEBI:24875"/>
        <note>catalytic</note>
    </ligand>
</feature>
<evidence type="ECO:0000256" key="3">
    <source>
        <dbReference type="ARBA" id="ARBA00013133"/>
    </source>
</evidence>
<feature type="binding site" evidence="11">
    <location>
        <position position="152"/>
    </location>
    <ligand>
        <name>Fe cation</name>
        <dbReference type="ChEBI" id="CHEBI:24875"/>
        <note>catalytic</note>
    </ligand>
</feature>
<gene>
    <name evidence="13" type="ORF">EJ04DRAFT_485588</name>
</gene>
<dbReference type="PANTHER" id="PTHR12918">
    <property type="entry name" value="CYSTEINE DIOXYGENASE"/>
    <property type="match status" value="1"/>
</dbReference>
<dbReference type="GO" id="GO:0017172">
    <property type="term" value="F:cysteine dioxygenase activity"/>
    <property type="evidence" value="ECO:0007669"/>
    <property type="project" value="UniProtKB-UniRule"/>
</dbReference>
<dbReference type="Pfam" id="PF05995">
    <property type="entry name" value="CDO_I"/>
    <property type="match status" value="1"/>
</dbReference>
<evidence type="ECO:0000256" key="6">
    <source>
        <dbReference type="ARBA" id="ARBA00022964"/>
    </source>
</evidence>
<sequence>MDETRPGEQNRFSELVEALKTKLGPCSGIDSDEIDPKELQDIMKGYVSNGGDWKEYMHADPSRSYTRNLVDKGNGKSNLLILVWTPGMGSMIHDHASAHCVMKILQGVLIETRYARPTACLNRNESVPLSETRSTQYNLNEVAYMADTLGLHKITNPGPDVAVSLHLYTPPNAAVYGCHVYDERTGRPRHIQQCDYFSEYGVKADRSKIRGL</sequence>
<proteinExistence type="inferred from homology"/>
<dbReference type="InterPro" id="IPR014710">
    <property type="entry name" value="RmlC-like_jellyroll"/>
</dbReference>
<accession>A0A9P4R8E1</accession>
<evidence type="ECO:0000256" key="5">
    <source>
        <dbReference type="ARBA" id="ARBA00022784"/>
    </source>
</evidence>
<dbReference type="OrthoDB" id="543511at2759"/>
<dbReference type="EMBL" id="ML996107">
    <property type="protein sequence ID" value="KAF2738713.1"/>
    <property type="molecule type" value="Genomic_DNA"/>
</dbReference>
<evidence type="ECO:0000256" key="9">
    <source>
        <dbReference type="ARBA" id="ARBA00070673"/>
    </source>
</evidence>
<dbReference type="CDD" id="cd10548">
    <property type="entry name" value="cupin_CDO"/>
    <property type="match status" value="1"/>
</dbReference>
<dbReference type="PANTHER" id="PTHR12918:SF1">
    <property type="entry name" value="CYSTEINE DIOXYGENASE TYPE 1"/>
    <property type="match status" value="1"/>
</dbReference>
<comment type="catalytic activity">
    <reaction evidence="1 12">
        <text>L-cysteine + O2 = 3-sulfino-L-alanine + H(+)</text>
        <dbReference type="Rhea" id="RHEA:20441"/>
        <dbReference type="ChEBI" id="CHEBI:15378"/>
        <dbReference type="ChEBI" id="CHEBI:15379"/>
        <dbReference type="ChEBI" id="CHEBI:35235"/>
        <dbReference type="ChEBI" id="CHEBI:61085"/>
        <dbReference type="EC" id="1.13.11.20"/>
    </reaction>
</comment>
<dbReference type="EC" id="1.13.11.20" evidence="3 12"/>
<evidence type="ECO:0000313" key="13">
    <source>
        <dbReference type="EMBL" id="KAF2738713.1"/>
    </source>
</evidence>
<name>A0A9P4R8E1_9PLEO</name>
<organism evidence="13 14">
    <name type="scientific">Polyplosphaeria fusca</name>
    <dbReference type="NCBI Taxonomy" id="682080"/>
    <lineage>
        <taxon>Eukaryota</taxon>
        <taxon>Fungi</taxon>
        <taxon>Dikarya</taxon>
        <taxon>Ascomycota</taxon>
        <taxon>Pezizomycotina</taxon>
        <taxon>Dothideomycetes</taxon>
        <taxon>Pleosporomycetidae</taxon>
        <taxon>Pleosporales</taxon>
        <taxon>Tetraplosphaeriaceae</taxon>
        <taxon>Polyplosphaeria</taxon>
    </lineage>
</organism>
<protein>
    <recommendedName>
        <fullName evidence="9 12">Cysteine dioxygenase</fullName>
        <ecNumber evidence="3 12">1.13.11.20</ecNumber>
    </recommendedName>
</protein>
<evidence type="ECO:0000256" key="8">
    <source>
        <dbReference type="ARBA" id="ARBA00023004"/>
    </source>
</evidence>
<dbReference type="AlphaFoldDB" id="A0A9P4R8E1"/>
<evidence type="ECO:0000256" key="10">
    <source>
        <dbReference type="PIRSR" id="PIRSR610300-50"/>
    </source>
</evidence>
<evidence type="ECO:0000313" key="14">
    <source>
        <dbReference type="Proteomes" id="UP000799444"/>
    </source>
</evidence>
<keyword evidence="6 12" id="KW-0223">Dioxygenase</keyword>
<comment type="cofactor">
    <cofactor evidence="12">
        <name>Fe cation</name>
        <dbReference type="ChEBI" id="CHEBI:24875"/>
    </cofactor>
    <text evidence="12">Binds 1 Fe cation per subunit.</text>
</comment>
<comment type="caution">
    <text evidence="13">The sequence shown here is derived from an EMBL/GenBank/DDBJ whole genome shotgun (WGS) entry which is preliminary data.</text>
</comment>
<dbReference type="GO" id="GO:0019448">
    <property type="term" value="P:L-cysteine catabolic process"/>
    <property type="evidence" value="ECO:0007669"/>
    <property type="project" value="TreeGrafter"/>
</dbReference>
<dbReference type="InterPro" id="IPR011051">
    <property type="entry name" value="RmlC_Cupin_sf"/>
</dbReference>
<evidence type="ECO:0000256" key="12">
    <source>
        <dbReference type="RuleBase" id="RU366010"/>
    </source>
</evidence>
<dbReference type="GO" id="GO:0008198">
    <property type="term" value="F:ferrous iron binding"/>
    <property type="evidence" value="ECO:0007669"/>
    <property type="project" value="TreeGrafter"/>
</dbReference>
<reference evidence="13" key="1">
    <citation type="journal article" date="2020" name="Stud. Mycol.">
        <title>101 Dothideomycetes genomes: a test case for predicting lifestyles and emergence of pathogens.</title>
        <authorList>
            <person name="Haridas S."/>
            <person name="Albert R."/>
            <person name="Binder M."/>
            <person name="Bloem J."/>
            <person name="Labutti K."/>
            <person name="Salamov A."/>
            <person name="Andreopoulos B."/>
            <person name="Baker S."/>
            <person name="Barry K."/>
            <person name="Bills G."/>
            <person name="Bluhm B."/>
            <person name="Cannon C."/>
            <person name="Castanera R."/>
            <person name="Culley D."/>
            <person name="Daum C."/>
            <person name="Ezra D."/>
            <person name="Gonzalez J."/>
            <person name="Henrissat B."/>
            <person name="Kuo A."/>
            <person name="Liang C."/>
            <person name="Lipzen A."/>
            <person name="Lutzoni F."/>
            <person name="Magnuson J."/>
            <person name="Mondo S."/>
            <person name="Nolan M."/>
            <person name="Ohm R."/>
            <person name="Pangilinan J."/>
            <person name="Park H.-J."/>
            <person name="Ramirez L."/>
            <person name="Alfaro M."/>
            <person name="Sun H."/>
            <person name="Tritt A."/>
            <person name="Yoshinaga Y."/>
            <person name="Zwiers L.-H."/>
            <person name="Turgeon B."/>
            <person name="Goodwin S."/>
            <person name="Spatafora J."/>
            <person name="Crous P."/>
            <person name="Grigoriev I."/>
        </authorList>
    </citation>
    <scope>NUCLEOTIDE SEQUENCE</scope>
    <source>
        <strain evidence="13">CBS 125425</strain>
    </source>
</reference>
<feature type="cross-link" description="3'-(S-cysteinyl)-tyrosine (Cys-Tyr)" evidence="10">
    <location>
        <begin position="100"/>
        <end position="168"/>
    </location>
</feature>
<evidence type="ECO:0000256" key="4">
    <source>
        <dbReference type="ARBA" id="ARBA00022723"/>
    </source>
</evidence>
<dbReference type="InterPro" id="IPR010300">
    <property type="entry name" value="CDO_1"/>
</dbReference>
<comment type="similarity">
    <text evidence="2 12">Belongs to the cysteine dioxygenase family.</text>
</comment>
<keyword evidence="8 11" id="KW-0408">Iron</keyword>
<evidence type="ECO:0000256" key="11">
    <source>
        <dbReference type="PIRSR" id="PIRSR610300-51"/>
    </source>
</evidence>
<dbReference type="Proteomes" id="UP000799444">
    <property type="component" value="Unassembled WGS sequence"/>
</dbReference>
<keyword evidence="14" id="KW-1185">Reference proteome</keyword>
<keyword evidence="7 12" id="KW-0560">Oxidoreductase</keyword>